<sequence length="114" mass="13596">MRGYTYWNIGREIVEYEKANKEHAGYGSELFDRIAKDLKMRYGREFSRSNVFYMRLLYLKYPKSQTLSDQLTWSHYISLLMIDDDFKEGVLELSLIFVIFRQTSSIYPNGFTSC</sequence>
<evidence type="ECO:0000313" key="2">
    <source>
        <dbReference type="EMBL" id="CEG13283.1"/>
    </source>
</evidence>
<protein>
    <recommendedName>
        <fullName evidence="1">YhcG N-terminal domain-containing protein</fullName>
    </recommendedName>
</protein>
<feature type="domain" description="YhcG N-terminal" evidence="1">
    <location>
        <begin position="5"/>
        <end position="85"/>
    </location>
</feature>
<proteinExistence type="predicted"/>
<gene>
    <name evidence="2" type="ORF">MSIBF_A3600002</name>
</gene>
<dbReference type="EMBL" id="CCXY01000291">
    <property type="protein sequence ID" value="CEG13283.1"/>
    <property type="molecule type" value="Genomic_DNA"/>
</dbReference>
<name>A0A098EB94_9ZZZZ</name>
<dbReference type="PANTHER" id="PTHR30547">
    <property type="entry name" value="UNCHARACTERIZED PROTEIN YHCG-RELATED"/>
    <property type="match status" value="1"/>
</dbReference>
<accession>A0A098EB94</accession>
<dbReference type="InterPro" id="IPR053148">
    <property type="entry name" value="PD-DEXK-like_domain"/>
</dbReference>
<reference evidence="2" key="1">
    <citation type="submission" date="2014-09" db="EMBL/GenBank/DDBJ databases">
        <authorList>
            <person name="Probst J Alexander"/>
        </authorList>
    </citation>
    <scope>NUCLEOTIDE SEQUENCE</scope>
</reference>
<dbReference type="PANTHER" id="PTHR30547:SF5">
    <property type="entry name" value="NUCLEASE YHCG-RELATED"/>
    <property type="match status" value="1"/>
</dbReference>
<dbReference type="InterPro" id="IPR041527">
    <property type="entry name" value="YhcG_N"/>
</dbReference>
<organism evidence="2">
    <name type="scientific">groundwater metagenome</name>
    <dbReference type="NCBI Taxonomy" id="717931"/>
    <lineage>
        <taxon>unclassified sequences</taxon>
        <taxon>metagenomes</taxon>
        <taxon>ecological metagenomes</taxon>
    </lineage>
</organism>
<evidence type="ECO:0000259" key="1">
    <source>
        <dbReference type="Pfam" id="PF17761"/>
    </source>
</evidence>
<dbReference type="Pfam" id="PF17761">
    <property type="entry name" value="DUF1016_N"/>
    <property type="match status" value="1"/>
</dbReference>
<dbReference type="AlphaFoldDB" id="A0A098EB94"/>